<organism evidence="1 2">
    <name type="scientific">Dermabacter hominis 1368</name>
    <dbReference type="NCBI Taxonomy" id="1450519"/>
    <lineage>
        <taxon>Bacteria</taxon>
        <taxon>Bacillati</taxon>
        <taxon>Actinomycetota</taxon>
        <taxon>Actinomycetes</taxon>
        <taxon>Micrococcales</taxon>
        <taxon>Dermabacteraceae</taxon>
        <taxon>Dermabacter</taxon>
    </lineage>
</organism>
<protein>
    <recommendedName>
        <fullName evidence="3">DNA-binding protein</fullName>
    </recommendedName>
</protein>
<comment type="caution">
    <text evidence="1">The sequence shown here is derived from an EMBL/GenBank/DDBJ whole genome shotgun (WGS) entry which is preliminary data.</text>
</comment>
<proteinExistence type="predicted"/>
<accession>A0ABR4SIC7</accession>
<reference evidence="1 2" key="1">
    <citation type="submission" date="2014-01" db="EMBL/GenBank/DDBJ databases">
        <title>Draft genome sequence of the multidrug-resistant clinical isolate Dermabacter hominis 1368.</title>
        <authorList>
            <person name="Albersmeier A."/>
            <person name="Bomholt C."/>
            <person name="Glaub A."/>
            <person name="Ruckert C."/>
            <person name="Soriano F."/>
            <person name="Fernandez-Natal I."/>
            <person name="Tauch A."/>
        </authorList>
    </citation>
    <scope>NUCLEOTIDE SEQUENCE [LARGE SCALE GENOMIC DNA]</scope>
    <source>
        <strain evidence="1 2">1368</strain>
    </source>
</reference>
<keyword evidence="2" id="KW-1185">Reference proteome</keyword>
<dbReference type="Proteomes" id="UP000030182">
    <property type="component" value="Unassembled WGS sequence"/>
</dbReference>
<evidence type="ECO:0008006" key="3">
    <source>
        <dbReference type="Google" id="ProtNLM"/>
    </source>
</evidence>
<sequence>MSVFAKAKEILNVSSAVTDDEDDGLADRDEIGSITSRRRARCLGTVSSIVVQPAGRDPKLDVELHDGTGRLALVWLGRQSIAGIEPGTRLEVEGFVGFRGRKRLMYNPRYAIHGVKDDGQ</sequence>
<evidence type="ECO:0000313" key="1">
    <source>
        <dbReference type="EMBL" id="KDS92767.1"/>
    </source>
</evidence>
<dbReference type="RefSeq" id="WP_034373335.1">
    <property type="nucleotide sequence ID" value="NZ_KN323183.1"/>
</dbReference>
<dbReference type="CDD" id="cd04488">
    <property type="entry name" value="RecG_wedge_OBF"/>
    <property type="match status" value="1"/>
</dbReference>
<dbReference type="EMBL" id="JDRS01000016">
    <property type="protein sequence ID" value="KDS92767.1"/>
    <property type="molecule type" value="Genomic_DNA"/>
</dbReference>
<gene>
    <name evidence="1" type="ORF">DHOM_09565</name>
</gene>
<evidence type="ECO:0000313" key="2">
    <source>
        <dbReference type="Proteomes" id="UP000030182"/>
    </source>
</evidence>
<name>A0ABR4SIC7_9MICO</name>